<dbReference type="Proteomes" id="UP000248627">
    <property type="component" value="Unassembled WGS sequence"/>
</dbReference>
<dbReference type="OrthoDB" id="3458445at2"/>
<protein>
    <submittedName>
        <fullName evidence="1">Uncharacterized protein</fullName>
    </submittedName>
</protein>
<keyword evidence="2" id="KW-1185">Reference proteome</keyword>
<evidence type="ECO:0000313" key="2">
    <source>
        <dbReference type="Proteomes" id="UP000248627"/>
    </source>
</evidence>
<name>A0A2W2CH06_9ACTN</name>
<dbReference type="AlphaFoldDB" id="A0A2W2CH06"/>
<reference evidence="1 2" key="1">
    <citation type="submission" date="2018-01" db="EMBL/GenBank/DDBJ databases">
        <title>Draft genome sequence of Jishengella endophytica.</title>
        <authorList>
            <person name="Sahin N."/>
            <person name="Ay H."/>
            <person name="Saygin H."/>
        </authorList>
    </citation>
    <scope>NUCLEOTIDE SEQUENCE [LARGE SCALE GENOMIC DNA]</scope>
    <source>
        <strain evidence="1 2">DSM 45430</strain>
    </source>
</reference>
<comment type="caution">
    <text evidence="1">The sequence shown here is derived from an EMBL/GenBank/DDBJ whole genome shotgun (WGS) entry which is preliminary data.</text>
</comment>
<dbReference type="EMBL" id="POTX01000035">
    <property type="protein sequence ID" value="PZF98711.1"/>
    <property type="molecule type" value="Genomic_DNA"/>
</dbReference>
<evidence type="ECO:0000313" key="1">
    <source>
        <dbReference type="EMBL" id="PZF98711.1"/>
    </source>
</evidence>
<sequence length="102" mass="10873">MAARLGRQAILSRPHALIDEAVLRRALGGPAVMARQLRHLVDAAERPNVTLRVVPLTVGAHTGLDGSFALLDGEADRLAAVALSPAESVRLVARIATEHERE</sequence>
<accession>A0A2W2CH06</accession>
<dbReference type="InterPro" id="IPR043917">
    <property type="entry name" value="DUF5753"/>
</dbReference>
<gene>
    <name evidence="1" type="ORF">C1I93_08075</name>
</gene>
<proteinExistence type="predicted"/>
<dbReference type="RefSeq" id="WP_111242607.1">
    <property type="nucleotide sequence ID" value="NZ_AP023358.1"/>
</dbReference>
<organism evidence="1 2">
    <name type="scientific">Micromonospora endophytica</name>
    <dbReference type="NCBI Taxonomy" id="515350"/>
    <lineage>
        <taxon>Bacteria</taxon>
        <taxon>Bacillati</taxon>
        <taxon>Actinomycetota</taxon>
        <taxon>Actinomycetes</taxon>
        <taxon>Micromonosporales</taxon>
        <taxon>Micromonosporaceae</taxon>
        <taxon>Micromonospora</taxon>
    </lineage>
</organism>
<dbReference type="Pfam" id="PF19054">
    <property type="entry name" value="DUF5753"/>
    <property type="match status" value="1"/>
</dbReference>